<dbReference type="PANTHER" id="PTHR31126">
    <property type="entry name" value="TYROSINE-PROTEIN PHOSPHATASE"/>
    <property type="match status" value="1"/>
</dbReference>
<accession>A0A3A6PLX5</accession>
<protein>
    <submittedName>
        <fullName evidence="3">Tyrosine-protein phosphatase</fullName>
    </submittedName>
</protein>
<evidence type="ECO:0000259" key="2">
    <source>
        <dbReference type="PROSITE" id="PS50056"/>
    </source>
</evidence>
<evidence type="ECO:0000313" key="3">
    <source>
        <dbReference type="EMBL" id="RJX37083.1"/>
    </source>
</evidence>
<reference evidence="3 4" key="1">
    <citation type="submission" date="2018-09" db="EMBL/GenBank/DDBJ databases">
        <title>Paenibacillus aracenensis nov. sp. isolated from a cave in southern Spain.</title>
        <authorList>
            <person name="Jurado V."/>
            <person name="Gutierrez-Patricio S."/>
            <person name="Gonzalez-Pimentel J.L."/>
            <person name="Miller A.Z."/>
            <person name="Laiz L."/>
            <person name="Saiz-Jimenez C."/>
        </authorList>
    </citation>
    <scope>NUCLEOTIDE SEQUENCE [LARGE SCALE GENOMIC DNA]</scope>
    <source>
        <strain evidence="3 4">JCM 19203</strain>
    </source>
</reference>
<dbReference type="Gene3D" id="3.90.190.10">
    <property type="entry name" value="Protein tyrosine phosphatase superfamily"/>
    <property type="match status" value="1"/>
</dbReference>
<dbReference type="InterPro" id="IPR016130">
    <property type="entry name" value="Tyr_Pase_AS"/>
</dbReference>
<dbReference type="GO" id="GO:0004721">
    <property type="term" value="F:phosphoprotein phosphatase activity"/>
    <property type="evidence" value="ECO:0007669"/>
    <property type="project" value="InterPro"/>
</dbReference>
<organism evidence="3 4">
    <name type="scientific">Paenibacillus pinisoli</name>
    <dbReference type="NCBI Taxonomy" id="1276110"/>
    <lineage>
        <taxon>Bacteria</taxon>
        <taxon>Bacillati</taxon>
        <taxon>Bacillota</taxon>
        <taxon>Bacilli</taxon>
        <taxon>Bacillales</taxon>
        <taxon>Paenibacillaceae</taxon>
        <taxon>Paenibacillus</taxon>
    </lineage>
</organism>
<dbReference type="InterPro" id="IPR000387">
    <property type="entry name" value="Tyr_Pase_dom"/>
</dbReference>
<dbReference type="InterPro" id="IPR026893">
    <property type="entry name" value="Tyr/Ser_Pase_IphP-type"/>
</dbReference>
<sequence>MTISTNDNARLLKLEGAFNVRDIGGYAAAEGQSVQKGRFLRADGMHRLTTDDQEAIWGAGVRIVIDLRHQLELDTKPNVFAASERIAYHNISLINPATTATMNIRCLGDMYVSMLNECGPLLREVFERMAEAEGAGVLFHCTAGKDRTGVIAGLLLDLAGTPRSVIVADYAETEVNLAPIMNVLREDRPPQMPAEMYEIFLGSAPENMEMMLDHLYEAFGGAESYLAEIGLSEAQITGLKRMLLQP</sequence>
<dbReference type="OrthoDB" id="1188001at2"/>
<name>A0A3A6PLX5_9BACL</name>
<dbReference type="AlphaFoldDB" id="A0A3A6PLX5"/>
<evidence type="ECO:0000256" key="1">
    <source>
        <dbReference type="ARBA" id="ARBA00009580"/>
    </source>
</evidence>
<dbReference type="Proteomes" id="UP000267798">
    <property type="component" value="Unassembled WGS sequence"/>
</dbReference>
<proteinExistence type="inferred from homology"/>
<comment type="caution">
    <text evidence="3">The sequence shown here is derived from an EMBL/GenBank/DDBJ whole genome shotgun (WGS) entry which is preliminary data.</text>
</comment>
<keyword evidence="4" id="KW-1185">Reference proteome</keyword>
<dbReference type="PROSITE" id="PS50056">
    <property type="entry name" value="TYR_PHOSPHATASE_2"/>
    <property type="match status" value="1"/>
</dbReference>
<dbReference type="PROSITE" id="PS00383">
    <property type="entry name" value="TYR_PHOSPHATASE_1"/>
    <property type="match status" value="1"/>
</dbReference>
<feature type="domain" description="Tyrosine specific protein phosphatases" evidence="2">
    <location>
        <begin position="116"/>
        <end position="199"/>
    </location>
</feature>
<dbReference type="RefSeq" id="WP_120114080.1">
    <property type="nucleotide sequence ID" value="NZ_QXQB01000007.1"/>
</dbReference>
<dbReference type="InterPro" id="IPR029021">
    <property type="entry name" value="Prot-tyrosine_phosphatase-like"/>
</dbReference>
<gene>
    <name evidence="3" type="ORF">D3P09_24535</name>
</gene>
<dbReference type="Pfam" id="PF13350">
    <property type="entry name" value="Y_phosphatase3"/>
    <property type="match status" value="1"/>
</dbReference>
<dbReference type="PANTHER" id="PTHR31126:SF1">
    <property type="entry name" value="TYROSINE SPECIFIC PROTEIN PHOSPHATASES DOMAIN-CONTAINING PROTEIN"/>
    <property type="match status" value="1"/>
</dbReference>
<dbReference type="SUPFAM" id="SSF52799">
    <property type="entry name" value="(Phosphotyrosine protein) phosphatases II"/>
    <property type="match status" value="1"/>
</dbReference>
<evidence type="ECO:0000313" key="4">
    <source>
        <dbReference type="Proteomes" id="UP000267798"/>
    </source>
</evidence>
<dbReference type="EMBL" id="QXQB01000007">
    <property type="protein sequence ID" value="RJX37083.1"/>
    <property type="molecule type" value="Genomic_DNA"/>
</dbReference>
<comment type="similarity">
    <text evidence="1">Belongs to the protein-tyrosine phosphatase family.</text>
</comment>